<proteinExistence type="predicted"/>
<evidence type="ECO:0000256" key="1">
    <source>
        <dbReference type="SAM" id="MobiDB-lite"/>
    </source>
</evidence>
<gene>
    <name evidence="2" type="ORF">KIN20_035461</name>
</gene>
<dbReference type="Proteomes" id="UP001196413">
    <property type="component" value="Unassembled WGS sequence"/>
</dbReference>
<comment type="caution">
    <text evidence="2">The sequence shown here is derived from an EMBL/GenBank/DDBJ whole genome shotgun (WGS) entry which is preliminary data.</text>
</comment>
<name>A0AAD5RBJ2_PARTN</name>
<dbReference type="EMBL" id="JAHQIW010007233">
    <property type="protein sequence ID" value="KAJ1373125.1"/>
    <property type="molecule type" value="Genomic_DNA"/>
</dbReference>
<accession>A0AAD5RBJ2</accession>
<feature type="region of interest" description="Disordered" evidence="1">
    <location>
        <begin position="53"/>
        <end position="73"/>
    </location>
</feature>
<dbReference type="AlphaFoldDB" id="A0AAD5RBJ2"/>
<evidence type="ECO:0000313" key="3">
    <source>
        <dbReference type="Proteomes" id="UP001196413"/>
    </source>
</evidence>
<sequence length="103" mass="11769">MDYQYLEGQRVYQLDASALPPSEFQGELSRSTSHDNHKENEILKQLPEQHMKCSKGAVEDGEGYESNTRRSAIPTMSCEDDSLRIENLSPFAVATELFFVIRR</sequence>
<reference evidence="2" key="1">
    <citation type="submission" date="2021-06" db="EMBL/GenBank/DDBJ databases">
        <title>Parelaphostrongylus tenuis whole genome reference sequence.</title>
        <authorList>
            <person name="Garwood T.J."/>
            <person name="Larsen P.A."/>
            <person name="Fountain-Jones N.M."/>
            <person name="Garbe J.R."/>
            <person name="Macchietto M.G."/>
            <person name="Kania S.A."/>
            <person name="Gerhold R.W."/>
            <person name="Richards J.E."/>
            <person name="Wolf T.M."/>
        </authorList>
    </citation>
    <scope>NUCLEOTIDE SEQUENCE</scope>
    <source>
        <strain evidence="2">MNPRO001-30</strain>
        <tissue evidence="2">Meninges</tissue>
    </source>
</reference>
<organism evidence="2 3">
    <name type="scientific">Parelaphostrongylus tenuis</name>
    <name type="common">Meningeal worm</name>
    <dbReference type="NCBI Taxonomy" id="148309"/>
    <lineage>
        <taxon>Eukaryota</taxon>
        <taxon>Metazoa</taxon>
        <taxon>Ecdysozoa</taxon>
        <taxon>Nematoda</taxon>
        <taxon>Chromadorea</taxon>
        <taxon>Rhabditida</taxon>
        <taxon>Rhabditina</taxon>
        <taxon>Rhabditomorpha</taxon>
        <taxon>Strongyloidea</taxon>
        <taxon>Metastrongylidae</taxon>
        <taxon>Parelaphostrongylus</taxon>
    </lineage>
</organism>
<keyword evidence="3" id="KW-1185">Reference proteome</keyword>
<protein>
    <submittedName>
        <fullName evidence="2">Uncharacterized protein</fullName>
    </submittedName>
</protein>
<evidence type="ECO:0000313" key="2">
    <source>
        <dbReference type="EMBL" id="KAJ1373125.1"/>
    </source>
</evidence>